<feature type="region of interest" description="Disordered" evidence="1">
    <location>
        <begin position="1"/>
        <end position="39"/>
    </location>
</feature>
<keyword evidence="3" id="KW-1185">Reference proteome</keyword>
<protein>
    <recommendedName>
        <fullName evidence="4">A1 protein</fullName>
    </recommendedName>
</protein>
<sequence>MKAHNNGQPKSLRQQAKDAGIPWSTFRRNNKTAEQNTTVEKPRVRVQALSIAIPEIIQKPSKSERPLLGGSLEGPEARVKKANGRRWVITSAQNNTRIFDSFFKAILGFCDHNGAELLVAGFSYNKNAFENPHQQTKASEDLWYDEAIQPFLVNAPTRLAKDLVFCGELDILPTAVDPMSGLDSYTKSSSGIIPHAKIAMKSMAVMKGQHARFLYTTGACTQLNYIQRKAGQKAEFHHVFGAIYVEVDESGDWFCRQLIAGSDGSFYDLDKHYSACGISRARVEAITWGDFHEEKRDTQVLNACFDSEHSILESLRPREQHVHDLADFTARNHHNRGSAYFLAQTHFSGGASVRDGMKSCADKLQSIERSWCRTVVVESNHDQAFRRWLEEADGHRDPINASYWHRWNLRMFEAIEAGVEPLIFEEAVRSSTKSKLQNTTFLREDDSWVICADQGDGIECGMHGHRGPNGSRGSPKSYRQIGRRCNTAHTHSCGIVDGIYTAGVSGSLDMGYNKGPSSWSHSHIITYPNGKRAILTMRGKKWRAT</sequence>
<evidence type="ECO:0000313" key="2">
    <source>
        <dbReference type="EMBL" id="MCB8881724.1"/>
    </source>
</evidence>
<gene>
    <name evidence="2" type="ORF">ACELLULO517_15860</name>
</gene>
<dbReference type="EMBL" id="JAESVA010000005">
    <property type="protein sequence ID" value="MCB8881724.1"/>
    <property type="molecule type" value="Genomic_DNA"/>
</dbReference>
<evidence type="ECO:0000313" key="3">
    <source>
        <dbReference type="Proteomes" id="UP000721844"/>
    </source>
</evidence>
<organism evidence="2 3">
    <name type="scientific">Acidisoma cellulosilyticum</name>
    <dbReference type="NCBI Taxonomy" id="2802395"/>
    <lineage>
        <taxon>Bacteria</taxon>
        <taxon>Pseudomonadati</taxon>
        <taxon>Pseudomonadota</taxon>
        <taxon>Alphaproteobacteria</taxon>
        <taxon>Acetobacterales</taxon>
        <taxon>Acidocellaceae</taxon>
        <taxon>Acidisoma</taxon>
    </lineage>
</organism>
<evidence type="ECO:0000256" key="1">
    <source>
        <dbReference type="SAM" id="MobiDB-lite"/>
    </source>
</evidence>
<evidence type="ECO:0008006" key="4">
    <source>
        <dbReference type="Google" id="ProtNLM"/>
    </source>
</evidence>
<dbReference type="RefSeq" id="WP_227308389.1">
    <property type="nucleotide sequence ID" value="NZ_JAESVA010000005.1"/>
</dbReference>
<feature type="compositionally biased region" description="Polar residues" evidence="1">
    <location>
        <begin position="1"/>
        <end position="14"/>
    </location>
</feature>
<dbReference type="Proteomes" id="UP000721844">
    <property type="component" value="Unassembled WGS sequence"/>
</dbReference>
<reference evidence="2 3" key="1">
    <citation type="journal article" date="2021" name="Microorganisms">
        <title>Acidisoma silvae sp. nov. and Acidisomacellulosilytica sp. nov., Two Acidophilic Bacteria Isolated from Decaying Wood, Hydrolyzing Cellulose and Producing Poly-3-hydroxybutyrate.</title>
        <authorList>
            <person name="Mieszkin S."/>
            <person name="Pouder E."/>
            <person name="Uroz S."/>
            <person name="Simon-Colin C."/>
            <person name="Alain K."/>
        </authorList>
    </citation>
    <scope>NUCLEOTIDE SEQUENCE [LARGE SCALE GENOMIC DNA]</scope>
    <source>
        <strain evidence="2 3">HW T5.17</strain>
    </source>
</reference>
<dbReference type="AlphaFoldDB" id="A0A963Z3C2"/>
<accession>A0A963Z3C2</accession>
<proteinExistence type="predicted"/>
<name>A0A963Z3C2_9PROT</name>
<comment type="caution">
    <text evidence="2">The sequence shown here is derived from an EMBL/GenBank/DDBJ whole genome shotgun (WGS) entry which is preliminary data.</text>
</comment>